<comment type="caution">
    <text evidence="2">The sequence shown here is derived from an EMBL/GenBank/DDBJ whole genome shotgun (WGS) entry which is preliminary data.</text>
</comment>
<keyword evidence="3" id="KW-1185">Reference proteome</keyword>
<gene>
    <name evidence="2" type="ORF">Gogos_020301</name>
</gene>
<dbReference type="InterPro" id="IPR002156">
    <property type="entry name" value="RNaseH_domain"/>
</dbReference>
<dbReference type="EMBL" id="JABEZY010269796">
    <property type="protein sequence ID" value="MBA0755455.1"/>
    <property type="molecule type" value="Genomic_DNA"/>
</dbReference>
<feature type="domain" description="RNase H type-1" evidence="1">
    <location>
        <begin position="378"/>
        <end position="442"/>
    </location>
</feature>
<evidence type="ECO:0000259" key="1">
    <source>
        <dbReference type="Pfam" id="PF13456"/>
    </source>
</evidence>
<name>A0A7J9D4P4_GOSGO</name>
<feature type="non-terminal residue" evidence="2">
    <location>
        <position position="506"/>
    </location>
</feature>
<evidence type="ECO:0000313" key="3">
    <source>
        <dbReference type="Proteomes" id="UP000593579"/>
    </source>
</evidence>
<dbReference type="PANTHER" id="PTHR46890">
    <property type="entry name" value="NON-LTR RETROLELEMENT REVERSE TRANSCRIPTASE-LIKE PROTEIN-RELATED"/>
    <property type="match status" value="1"/>
</dbReference>
<organism evidence="2 3">
    <name type="scientific">Gossypium gossypioides</name>
    <name type="common">Mexican cotton</name>
    <name type="synonym">Selera gossypioides</name>
    <dbReference type="NCBI Taxonomy" id="34282"/>
    <lineage>
        <taxon>Eukaryota</taxon>
        <taxon>Viridiplantae</taxon>
        <taxon>Streptophyta</taxon>
        <taxon>Embryophyta</taxon>
        <taxon>Tracheophyta</taxon>
        <taxon>Spermatophyta</taxon>
        <taxon>Magnoliopsida</taxon>
        <taxon>eudicotyledons</taxon>
        <taxon>Gunneridae</taxon>
        <taxon>Pentapetalae</taxon>
        <taxon>rosids</taxon>
        <taxon>malvids</taxon>
        <taxon>Malvales</taxon>
        <taxon>Malvaceae</taxon>
        <taxon>Malvoideae</taxon>
        <taxon>Gossypium</taxon>
    </lineage>
</organism>
<dbReference type="Pfam" id="PF13456">
    <property type="entry name" value="RVT_3"/>
    <property type="match status" value="1"/>
</dbReference>
<dbReference type="GO" id="GO:0003676">
    <property type="term" value="F:nucleic acid binding"/>
    <property type="evidence" value="ECO:0007669"/>
    <property type="project" value="InterPro"/>
</dbReference>
<dbReference type="PANTHER" id="PTHR46890:SF49">
    <property type="entry name" value="RNA-DIRECTED DNA POLYMERASE"/>
    <property type="match status" value="1"/>
</dbReference>
<dbReference type="AlphaFoldDB" id="A0A7J9D4P4"/>
<dbReference type="Proteomes" id="UP000593579">
    <property type="component" value="Unassembled WGS sequence"/>
</dbReference>
<accession>A0A7J9D4P4</accession>
<dbReference type="OrthoDB" id="1932527at2759"/>
<reference evidence="2 3" key="1">
    <citation type="journal article" date="2019" name="Genome Biol. Evol.">
        <title>Insights into the evolution of the New World diploid cottons (Gossypium, subgenus Houzingenia) based on genome sequencing.</title>
        <authorList>
            <person name="Grover C.E."/>
            <person name="Arick M.A. 2nd"/>
            <person name="Thrash A."/>
            <person name="Conover J.L."/>
            <person name="Sanders W.S."/>
            <person name="Peterson D.G."/>
            <person name="Frelichowski J.E."/>
            <person name="Scheffler J.A."/>
            <person name="Scheffler B.E."/>
            <person name="Wendel J.F."/>
        </authorList>
    </citation>
    <scope>NUCLEOTIDE SEQUENCE [LARGE SCALE GENOMIC DNA]</scope>
    <source>
        <strain evidence="2">5</strain>
        <tissue evidence="2">Leaf</tissue>
    </source>
</reference>
<dbReference type="InterPro" id="IPR052343">
    <property type="entry name" value="Retrotransposon-Effector_Assoc"/>
</dbReference>
<proteinExistence type="predicted"/>
<evidence type="ECO:0000313" key="2">
    <source>
        <dbReference type="EMBL" id="MBA0755455.1"/>
    </source>
</evidence>
<dbReference type="GO" id="GO:0004523">
    <property type="term" value="F:RNA-DNA hybrid ribonuclease activity"/>
    <property type="evidence" value="ECO:0007669"/>
    <property type="project" value="InterPro"/>
</dbReference>
<protein>
    <recommendedName>
        <fullName evidence="1">RNase H type-1 domain-containing protein</fullName>
    </recommendedName>
</protein>
<sequence>MGDGKMSSISIKYLMELFTSQGMCNSDHILAGVKRCITDDMNRCLTVCYEREEIFTVVNVMALIKASRPDGYLALFFQTYWCIVGQDVRDFCLDVPMKSLYDVVQDSKAVVNRFKKVLNFCVDEAHSAFVPGRLIIDNILFAYEILDKDDVEDGFCERLGGLYSSMRNEGLSSLIRMTSQDGLVKGARICNSGPEVSHFSFVDDNILFRKTMIEGATSLKKILKEYEELSGQCVNYDKSIELTHPIPERVYGLRRGCSRREWVGRCEWARESRFGMMFAGMMFASDMVVWGEEPLGEYTVRSGYRVNLPEKIKITVWRIFNNLILNFHNLYNKRLVGSAVCPKCARGVENLEHDFRDCPFVAELDGIEKKLLVSKVGHERKLGMNGIIVRDSRCRVIGSTEIVNDHVSSTFATEALACLRTLRLGMNLGIREVVVEGYSLSVDIKSEERMYRDRQFTYVPRESNGTTHILAREGLKRGESMNLGVYVEFGCLCPKIFGGGAGSGLS</sequence>